<keyword evidence="2" id="KW-1185">Reference proteome</keyword>
<dbReference type="RefSeq" id="WP_271122008.1">
    <property type="nucleotide sequence ID" value="NZ_JALHAN010000059.1"/>
</dbReference>
<comment type="caution">
    <text evidence="1">The sequence shown here is derived from an EMBL/GenBank/DDBJ whole genome shotgun (WGS) entry which is preliminary data.</text>
</comment>
<sequence length="170" mass="19850">MDTSEHCKEVYAYFGLAMYRAQCVEQSIVQLLIFFDFFTKNVTAFSTRDKWEADFDRFDKGLSEKTMGQLFKLIRKLEILDNDIEVKLSSALKKRNWLAHSFFVEHAIDFISENGRNNMIKELNDSIDIFNSAEDILNPISRNASLKYGLTDEILDKIKSEMYECAKTDR</sequence>
<proteinExistence type="predicted"/>
<dbReference type="EMBL" id="JALHAP010000072">
    <property type="protein sequence ID" value="MCT4701169.1"/>
    <property type="molecule type" value="Genomic_DNA"/>
</dbReference>
<reference evidence="1" key="1">
    <citation type="submission" date="2022-03" db="EMBL/GenBank/DDBJ databases">
        <title>Proposal of a novel genus Dryocolo and two novel species.</title>
        <authorList>
            <person name="Maddock D.W."/>
            <person name="Brady C.L."/>
            <person name="Denman S."/>
            <person name="Arnold D."/>
        </authorList>
    </citation>
    <scope>NUCLEOTIDE SEQUENCE</scope>
    <source>
        <strain evidence="1">H6W4</strain>
    </source>
</reference>
<evidence type="ECO:0000313" key="2">
    <source>
        <dbReference type="Proteomes" id="UP001150641"/>
    </source>
</evidence>
<evidence type="ECO:0000313" key="1">
    <source>
        <dbReference type="EMBL" id="MCT4701169.1"/>
    </source>
</evidence>
<organism evidence="1 2">
    <name type="scientific">Dryocola boscaweniae</name>
    <dbReference type="NCBI Taxonomy" id="2925397"/>
    <lineage>
        <taxon>Bacteria</taxon>
        <taxon>Pseudomonadati</taxon>
        <taxon>Pseudomonadota</taxon>
        <taxon>Gammaproteobacteria</taxon>
        <taxon>Enterobacterales</taxon>
        <taxon>Enterobacteriaceae</taxon>
        <taxon>Dryocola</taxon>
    </lineage>
</organism>
<protein>
    <submittedName>
        <fullName evidence="1">Uncharacterized protein</fullName>
    </submittedName>
</protein>
<name>A0A9X2W5A2_9ENTR</name>
<accession>A0A9X2W5A2</accession>
<dbReference type="AlphaFoldDB" id="A0A9X2W5A2"/>
<dbReference type="Proteomes" id="UP001150641">
    <property type="component" value="Unassembled WGS sequence"/>
</dbReference>
<gene>
    <name evidence="1" type="ORF">MUA00_05025</name>
</gene>